<evidence type="ECO:0000256" key="2">
    <source>
        <dbReference type="SAM" id="MobiDB-lite"/>
    </source>
</evidence>
<dbReference type="InterPro" id="IPR019734">
    <property type="entry name" value="TPR_rpt"/>
</dbReference>
<feature type="signal peptide" evidence="3">
    <location>
        <begin position="1"/>
        <end position="27"/>
    </location>
</feature>
<proteinExistence type="predicted"/>
<evidence type="ECO:0000313" key="4">
    <source>
        <dbReference type="EMBL" id="CAD9529164.1"/>
    </source>
</evidence>
<accession>A0A7S2IU08</accession>
<feature type="region of interest" description="Disordered" evidence="2">
    <location>
        <begin position="594"/>
        <end position="617"/>
    </location>
</feature>
<dbReference type="PANTHER" id="PTHR32385">
    <property type="entry name" value="MANNOSYL PHOSPHORYLINOSITOL CERAMIDE SYNTHASE"/>
    <property type="match status" value="1"/>
</dbReference>
<dbReference type="PANTHER" id="PTHR32385:SF15">
    <property type="entry name" value="INOSITOL PHOSPHOCERAMIDE MANNOSYLTRANSFERASE 1"/>
    <property type="match status" value="1"/>
</dbReference>
<protein>
    <submittedName>
        <fullName evidence="4">Uncharacterized protein</fullName>
    </submittedName>
</protein>
<dbReference type="InterPro" id="IPR011990">
    <property type="entry name" value="TPR-like_helical_dom_sf"/>
</dbReference>
<dbReference type="GO" id="GO:0000030">
    <property type="term" value="F:mannosyltransferase activity"/>
    <property type="evidence" value="ECO:0007669"/>
    <property type="project" value="TreeGrafter"/>
</dbReference>
<dbReference type="AlphaFoldDB" id="A0A7S2IU08"/>
<evidence type="ECO:0000256" key="3">
    <source>
        <dbReference type="SAM" id="SignalP"/>
    </source>
</evidence>
<keyword evidence="1" id="KW-0808">Transferase</keyword>
<gene>
    <name evidence="4" type="ORF">CBRE1094_LOCUS37353</name>
</gene>
<dbReference type="GO" id="GO:0051999">
    <property type="term" value="P:mannosyl-inositol phosphorylceramide biosynthetic process"/>
    <property type="evidence" value="ECO:0007669"/>
    <property type="project" value="TreeGrafter"/>
</dbReference>
<dbReference type="InterPro" id="IPR007577">
    <property type="entry name" value="GlycoTrfase_DXD_sugar-bd_CS"/>
</dbReference>
<name>A0A7S2IU08_9EUKA</name>
<reference evidence="4" key="1">
    <citation type="submission" date="2021-01" db="EMBL/GenBank/DDBJ databases">
        <authorList>
            <person name="Corre E."/>
            <person name="Pelletier E."/>
            <person name="Niang G."/>
            <person name="Scheremetjew M."/>
            <person name="Finn R."/>
            <person name="Kale V."/>
            <person name="Holt S."/>
            <person name="Cochrane G."/>
            <person name="Meng A."/>
            <person name="Brown T."/>
            <person name="Cohen L."/>
        </authorList>
    </citation>
    <scope>NUCLEOTIDE SEQUENCE</scope>
    <source>
        <strain evidence="4">UTEX LB 985</strain>
    </source>
</reference>
<dbReference type="Pfam" id="PF04488">
    <property type="entry name" value="Gly_transf_sug"/>
    <property type="match status" value="1"/>
</dbReference>
<dbReference type="EMBL" id="HBGU01068502">
    <property type="protein sequence ID" value="CAD9529164.1"/>
    <property type="molecule type" value="Transcribed_RNA"/>
</dbReference>
<dbReference type="GO" id="GO:0016020">
    <property type="term" value="C:membrane"/>
    <property type="evidence" value="ECO:0007669"/>
    <property type="project" value="GOC"/>
</dbReference>
<keyword evidence="3" id="KW-0732">Signal</keyword>
<feature type="chain" id="PRO_5030941423" evidence="3">
    <location>
        <begin position="28"/>
        <end position="653"/>
    </location>
</feature>
<dbReference type="Gene3D" id="3.90.550.20">
    <property type="match status" value="1"/>
</dbReference>
<sequence length="653" mass="73077">MRATRMPRHQGPVEGVLIWLLVAATHAFDPANVRDSEAESMHPFLRRSPQCYSKHPSSAEDLFPSKVLHQIWWQGEAAMPLHFQKLRVSWGKHHPLWTSKLWDETSITELINSTAYSWFAPVFHALPSNIQKVDAARLVVLHAEGGVYADLDIESFQPLDKVIEDEATKGSFLFFEEPVTHWKAHETILSNGLMAAPRGHTMLTRMLSSIQSVPDVFKSGGSHMLQSELQRCRDEEEMLKLAQQSGQPPCGCYVTKSARNFFPLHEAMRLPDEFARPGEHADSGRLFLDDLAAGRWPSKQAYTAQYWTVSWIDPHKGKLVLDAITAARAGDTDTAEPLLLSSIWSSWGHRYKYRNHPSPPDTKKTQWAYERALHYQPDYPFPYYELGNLNYEASGQKDIEWKDKAEALRKAEEQYAQAVELVPTSVLFVNNLGVAQLNQGKFEESIPKFASVIDLQANSFATVQGLDPEGGARLNLGHALYHLDRKQEAYPYWVDVFERSGSYEYVLQAVKRLKAAGKEGAALLPSDTRLHLRLAQSLASAGRSEEASVRYAKAYMTVPKEKAAGKSSAEKKPTAEGEALRAIIDEGMRELAKTWNGPADRPSKMRIPSTEEDVPSVVEVTPEGVTTTSKLTQEKLRQIQAEAAEAKAAGFAA</sequence>
<dbReference type="InterPro" id="IPR029044">
    <property type="entry name" value="Nucleotide-diphossugar_trans"/>
</dbReference>
<dbReference type="InterPro" id="IPR051706">
    <property type="entry name" value="Glycosyltransferase_domain"/>
</dbReference>
<dbReference type="Gene3D" id="1.25.40.10">
    <property type="entry name" value="Tetratricopeptide repeat domain"/>
    <property type="match status" value="1"/>
</dbReference>
<organism evidence="4">
    <name type="scientific">Haptolina brevifila</name>
    <dbReference type="NCBI Taxonomy" id="156173"/>
    <lineage>
        <taxon>Eukaryota</taxon>
        <taxon>Haptista</taxon>
        <taxon>Haptophyta</taxon>
        <taxon>Prymnesiophyceae</taxon>
        <taxon>Prymnesiales</taxon>
        <taxon>Prymnesiaceae</taxon>
        <taxon>Haptolina</taxon>
    </lineage>
</organism>
<dbReference type="SMART" id="SM00028">
    <property type="entry name" value="TPR"/>
    <property type="match status" value="3"/>
</dbReference>
<evidence type="ECO:0000256" key="1">
    <source>
        <dbReference type="ARBA" id="ARBA00022679"/>
    </source>
</evidence>
<dbReference type="SUPFAM" id="SSF53448">
    <property type="entry name" value="Nucleotide-diphospho-sugar transferases"/>
    <property type="match status" value="1"/>
</dbReference>
<dbReference type="SUPFAM" id="SSF48452">
    <property type="entry name" value="TPR-like"/>
    <property type="match status" value="1"/>
</dbReference>